<reference evidence="3" key="1">
    <citation type="journal article" date="2019" name="Int. J. Syst. Evol. Microbiol.">
        <title>The Global Catalogue of Microorganisms (GCM) 10K type strain sequencing project: providing services to taxonomists for standard genome sequencing and annotation.</title>
        <authorList>
            <consortium name="The Broad Institute Genomics Platform"/>
            <consortium name="The Broad Institute Genome Sequencing Center for Infectious Disease"/>
            <person name="Wu L."/>
            <person name="Ma J."/>
        </authorList>
    </citation>
    <scope>NUCLEOTIDE SEQUENCE [LARGE SCALE GENOMIC DNA]</scope>
    <source>
        <strain evidence="3">CGMCC 4.7397</strain>
    </source>
</reference>
<evidence type="ECO:0000313" key="3">
    <source>
        <dbReference type="Proteomes" id="UP001596119"/>
    </source>
</evidence>
<protein>
    <submittedName>
        <fullName evidence="2">Uncharacterized protein</fullName>
    </submittedName>
</protein>
<dbReference type="RefSeq" id="WP_379563430.1">
    <property type="nucleotide sequence ID" value="NZ_JBHSQK010000005.1"/>
</dbReference>
<proteinExistence type="predicted"/>
<organism evidence="2 3">
    <name type="scientific">Pseudonocardia lutea</name>
    <dbReference type="NCBI Taxonomy" id="2172015"/>
    <lineage>
        <taxon>Bacteria</taxon>
        <taxon>Bacillati</taxon>
        <taxon>Actinomycetota</taxon>
        <taxon>Actinomycetes</taxon>
        <taxon>Pseudonocardiales</taxon>
        <taxon>Pseudonocardiaceae</taxon>
        <taxon>Pseudonocardia</taxon>
    </lineage>
</organism>
<keyword evidence="1" id="KW-0812">Transmembrane</keyword>
<evidence type="ECO:0000313" key="2">
    <source>
        <dbReference type="EMBL" id="MFC5946996.1"/>
    </source>
</evidence>
<accession>A0ABW1I064</accession>
<dbReference type="EMBL" id="JBHSQK010000005">
    <property type="protein sequence ID" value="MFC5946996.1"/>
    <property type="molecule type" value="Genomic_DNA"/>
</dbReference>
<comment type="caution">
    <text evidence="2">The sequence shown here is derived from an EMBL/GenBank/DDBJ whole genome shotgun (WGS) entry which is preliminary data.</text>
</comment>
<keyword evidence="1" id="KW-1133">Transmembrane helix</keyword>
<feature type="transmembrane region" description="Helical" evidence="1">
    <location>
        <begin position="20"/>
        <end position="39"/>
    </location>
</feature>
<sequence>MIDLFVGMLLQRSRRHKEVAVGIILALLVLWVVLAVVGFVVKSLLWLAILAIVLFVVTGIVGAVRRRAAR</sequence>
<dbReference type="Proteomes" id="UP001596119">
    <property type="component" value="Unassembled WGS sequence"/>
</dbReference>
<keyword evidence="3" id="KW-1185">Reference proteome</keyword>
<evidence type="ECO:0000256" key="1">
    <source>
        <dbReference type="SAM" id="Phobius"/>
    </source>
</evidence>
<feature type="transmembrane region" description="Helical" evidence="1">
    <location>
        <begin position="45"/>
        <end position="64"/>
    </location>
</feature>
<gene>
    <name evidence="2" type="ORF">ACFQH9_01725</name>
</gene>
<name>A0ABW1I064_9PSEU</name>
<keyword evidence="1" id="KW-0472">Membrane</keyword>